<dbReference type="AlphaFoldDB" id="A0A2A2F598"/>
<reference evidence="1 2" key="1">
    <citation type="submission" date="2017-08" db="EMBL/GenBank/DDBJ databases">
        <title>The strain WRN001 was isolated from Binhai saline alkaline soil, Tianjin, China.</title>
        <authorList>
            <person name="Liu D."/>
            <person name="Zhang G."/>
        </authorList>
    </citation>
    <scope>NUCLEOTIDE SEQUENCE [LARGE SCALE GENOMIC DNA]</scope>
    <source>
        <strain evidence="1 2">WN019</strain>
    </source>
</reference>
<keyword evidence="2" id="KW-1185">Reference proteome</keyword>
<protein>
    <submittedName>
        <fullName evidence="1">Uncharacterized protein</fullName>
    </submittedName>
</protein>
<evidence type="ECO:0000313" key="2">
    <source>
        <dbReference type="Proteomes" id="UP000218083"/>
    </source>
</evidence>
<dbReference type="InterPro" id="IPR058819">
    <property type="entry name" value="UvrD_dom-like"/>
</dbReference>
<name>A0A2A2F598_9EURY</name>
<dbReference type="EMBL" id="NSKC01000016">
    <property type="protein sequence ID" value="PAU79782.1"/>
    <property type="molecule type" value="Genomic_DNA"/>
</dbReference>
<accession>A0A2A2F598</accession>
<dbReference type="Pfam" id="PF26510">
    <property type="entry name" value="Halo_UvrD_like"/>
    <property type="match status" value="1"/>
</dbReference>
<sequence>MTNFHPERIAAWRKTAGEVDDPIDDEARELLDAALAVERELRDRTAKAVSETALLRRATRSIAATDGAAWAEAHPNAERLTLLGLSSLSAPHTDLVNALLTATPVEVHVHFRAGTGEYLRRRVPDLLAVDDPGTVALSEAEALSGTEASE</sequence>
<dbReference type="Proteomes" id="UP000218083">
    <property type="component" value="Unassembled WGS sequence"/>
</dbReference>
<proteinExistence type="predicted"/>
<gene>
    <name evidence="1" type="ORF">CK500_16155</name>
</gene>
<evidence type="ECO:0000313" key="1">
    <source>
        <dbReference type="EMBL" id="PAU79782.1"/>
    </source>
</evidence>
<organism evidence="1 2">
    <name type="scientific">Halorubrum salipaludis</name>
    <dbReference type="NCBI Taxonomy" id="2032630"/>
    <lineage>
        <taxon>Archaea</taxon>
        <taxon>Methanobacteriati</taxon>
        <taxon>Methanobacteriota</taxon>
        <taxon>Stenosarchaea group</taxon>
        <taxon>Halobacteria</taxon>
        <taxon>Halobacteriales</taxon>
        <taxon>Haloferacaceae</taxon>
        <taxon>Halorubrum</taxon>
    </lineage>
</organism>
<comment type="caution">
    <text evidence="1">The sequence shown here is derived from an EMBL/GenBank/DDBJ whole genome shotgun (WGS) entry which is preliminary data.</text>
</comment>